<name>A0A2S5G7K5_9BACL</name>
<dbReference type="GO" id="GO:0016491">
    <property type="term" value="F:oxidoreductase activity"/>
    <property type="evidence" value="ECO:0007669"/>
    <property type="project" value="UniProtKB-KW"/>
</dbReference>
<dbReference type="InterPro" id="IPR050463">
    <property type="entry name" value="Gfo/Idh/MocA_oxidrdct_glycsds"/>
</dbReference>
<reference evidence="4 5" key="1">
    <citation type="submission" date="2018-02" db="EMBL/GenBank/DDBJ databases">
        <title>Jeotgalibacillus proteolyticum sp. nov. a protease producing bacterium isolated from ocean sediments of Laizhou Bay.</title>
        <authorList>
            <person name="Li Y."/>
        </authorList>
    </citation>
    <scope>NUCLEOTIDE SEQUENCE [LARGE SCALE GENOMIC DNA]</scope>
    <source>
        <strain evidence="4 5">22-7</strain>
    </source>
</reference>
<evidence type="ECO:0000313" key="5">
    <source>
        <dbReference type="Proteomes" id="UP000239047"/>
    </source>
</evidence>
<dbReference type="PANTHER" id="PTHR43818:SF11">
    <property type="entry name" value="BCDNA.GH03377"/>
    <property type="match status" value="1"/>
</dbReference>
<comment type="caution">
    <text evidence="4">The sequence shown here is derived from an EMBL/GenBank/DDBJ whole genome shotgun (WGS) entry which is preliminary data.</text>
</comment>
<dbReference type="Pfam" id="PF22725">
    <property type="entry name" value="GFO_IDH_MocA_C3"/>
    <property type="match status" value="1"/>
</dbReference>
<evidence type="ECO:0000259" key="2">
    <source>
        <dbReference type="Pfam" id="PF01408"/>
    </source>
</evidence>
<dbReference type="InterPro" id="IPR000683">
    <property type="entry name" value="Gfo/Idh/MocA-like_OxRdtase_N"/>
</dbReference>
<dbReference type="InterPro" id="IPR036291">
    <property type="entry name" value="NAD(P)-bd_dom_sf"/>
</dbReference>
<dbReference type="Pfam" id="PF01408">
    <property type="entry name" value="GFO_IDH_MocA"/>
    <property type="match status" value="1"/>
</dbReference>
<dbReference type="SUPFAM" id="SSF51735">
    <property type="entry name" value="NAD(P)-binding Rossmann-fold domains"/>
    <property type="match status" value="1"/>
</dbReference>
<dbReference type="RefSeq" id="WP_104059575.1">
    <property type="nucleotide sequence ID" value="NZ_PREZ01000008.1"/>
</dbReference>
<dbReference type="EMBL" id="PREZ01000008">
    <property type="protein sequence ID" value="PPA68958.1"/>
    <property type="molecule type" value="Genomic_DNA"/>
</dbReference>
<proteinExistence type="predicted"/>
<sequence>MAELNIGLIGYKFMGKAHSQAYRNVNFYFEPSLDYRLKVLCGRNEKNVKEASEKYGWEEYETDWRKVVERDDIDLVDIGTPTNTHKEIAIAAARAGKHVLCEKPLALSLADANEMLREVKKAGVKHMVGFTYRRVPAIALAKRLIDEGRIGAIHHVRANYLQDWIVDPEFPLVWRMDKAVAGSGSHGDLNAHMIDLARYLCGEFEEVMGMSKTFVKERPDGGDMDGGLGASTGDQAKLGKVTVDDATLFLANFENGAIGNFEATRFATGRKNKNCIEINGSKGSIAFNFERMNELQFFSKEDEEHIQGFRTILVTEPCHKYMSSWWPAGHIIGYEHCFTHQAFDLIEAIASDQKISPDLEDGVRCQEVIEAVEQSIEKRGWVKIESLREHVTS</sequence>
<keyword evidence="1" id="KW-0560">Oxidoreductase</keyword>
<dbReference type="Gene3D" id="3.30.360.10">
    <property type="entry name" value="Dihydrodipicolinate Reductase, domain 2"/>
    <property type="match status" value="1"/>
</dbReference>
<evidence type="ECO:0000313" key="4">
    <source>
        <dbReference type="EMBL" id="PPA68958.1"/>
    </source>
</evidence>
<dbReference type="InterPro" id="IPR055170">
    <property type="entry name" value="GFO_IDH_MocA-like_dom"/>
</dbReference>
<accession>A0A2S5G7K5</accession>
<gene>
    <name evidence="4" type="ORF">C4B60_18790</name>
</gene>
<dbReference type="GO" id="GO:0000166">
    <property type="term" value="F:nucleotide binding"/>
    <property type="evidence" value="ECO:0007669"/>
    <property type="project" value="InterPro"/>
</dbReference>
<keyword evidence="5" id="KW-1185">Reference proteome</keyword>
<evidence type="ECO:0000259" key="3">
    <source>
        <dbReference type="Pfam" id="PF22725"/>
    </source>
</evidence>
<dbReference type="Gene3D" id="3.40.50.720">
    <property type="entry name" value="NAD(P)-binding Rossmann-like Domain"/>
    <property type="match status" value="1"/>
</dbReference>
<dbReference type="OrthoDB" id="9815825at2"/>
<organism evidence="4 5">
    <name type="scientific">Jeotgalibacillus proteolyticus</name>
    <dbReference type="NCBI Taxonomy" id="2082395"/>
    <lineage>
        <taxon>Bacteria</taxon>
        <taxon>Bacillati</taxon>
        <taxon>Bacillota</taxon>
        <taxon>Bacilli</taxon>
        <taxon>Bacillales</taxon>
        <taxon>Caryophanaceae</taxon>
        <taxon>Jeotgalibacillus</taxon>
    </lineage>
</organism>
<feature type="domain" description="GFO/IDH/MocA-like oxidoreductase" evidence="3">
    <location>
        <begin position="140"/>
        <end position="285"/>
    </location>
</feature>
<dbReference type="Proteomes" id="UP000239047">
    <property type="component" value="Unassembled WGS sequence"/>
</dbReference>
<dbReference type="AlphaFoldDB" id="A0A2S5G7K5"/>
<dbReference type="SUPFAM" id="SSF55347">
    <property type="entry name" value="Glyceraldehyde-3-phosphate dehydrogenase-like, C-terminal domain"/>
    <property type="match status" value="1"/>
</dbReference>
<protein>
    <submittedName>
        <fullName evidence="4">Dehydrogenase</fullName>
    </submittedName>
</protein>
<dbReference type="PANTHER" id="PTHR43818">
    <property type="entry name" value="BCDNA.GH03377"/>
    <property type="match status" value="1"/>
</dbReference>
<evidence type="ECO:0000256" key="1">
    <source>
        <dbReference type="ARBA" id="ARBA00023002"/>
    </source>
</evidence>
<feature type="domain" description="Gfo/Idh/MocA-like oxidoreductase N-terminal" evidence="2">
    <location>
        <begin position="4"/>
        <end position="130"/>
    </location>
</feature>